<keyword evidence="20" id="KW-1185">Reference proteome</keyword>
<evidence type="ECO:0000256" key="16">
    <source>
        <dbReference type="SAM" id="Coils"/>
    </source>
</evidence>
<keyword evidence="3 14" id="KW-0645">Protease</keyword>
<dbReference type="Gene3D" id="1.20.58.760">
    <property type="entry name" value="Peptidase M41"/>
    <property type="match status" value="1"/>
</dbReference>
<dbReference type="SMART" id="SM00382">
    <property type="entry name" value="AAA"/>
    <property type="match status" value="1"/>
</dbReference>
<comment type="caution">
    <text evidence="19">The sequence shown here is derived from an EMBL/GenBank/DDBJ whole genome shotgun (WGS) entry which is preliminary data.</text>
</comment>
<dbReference type="Gene3D" id="3.40.50.300">
    <property type="entry name" value="P-loop containing nucleotide triphosphate hydrolases"/>
    <property type="match status" value="1"/>
</dbReference>
<evidence type="ECO:0000256" key="2">
    <source>
        <dbReference type="ARBA" id="ARBA00010044"/>
    </source>
</evidence>
<keyword evidence="7 14" id="KW-0378">Hydrolase</keyword>
<evidence type="ECO:0000256" key="11">
    <source>
        <dbReference type="ARBA" id="ARBA00023049"/>
    </source>
</evidence>
<evidence type="ECO:0000256" key="7">
    <source>
        <dbReference type="ARBA" id="ARBA00022801"/>
    </source>
</evidence>
<dbReference type="SUPFAM" id="SSF140990">
    <property type="entry name" value="FtsH protease domain-like"/>
    <property type="match status" value="1"/>
</dbReference>
<evidence type="ECO:0000256" key="14">
    <source>
        <dbReference type="HAMAP-Rule" id="MF_01458"/>
    </source>
</evidence>
<dbReference type="RefSeq" id="WP_128994587.1">
    <property type="nucleotide sequence ID" value="NZ_PDKN01000001.1"/>
</dbReference>
<keyword evidence="5 14" id="KW-0479">Metal-binding</keyword>
<dbReference type="FunFam" id="1.20.58.760:FF:000001">
    <property type="entry name" value="ATP-dependent zinc metalloprotease FtsH"/>
    <property type="match status" value="1"/>
</dbReference>
<dbReference type="Gene3D" id="1.10.8.60">
    <property type="match status" value="1"/>
</dbReference>
<name>A0A4Q0XWY3_9BACT</name>
<evidence type="ECO:0000256" key="6">
    <source>
        <dbReference type="ARBA" id="ARBA00022741"/>
    </source>
</evidence>
<evidence type="ECO:0000256" key="8">
    <source>
        <dbReference type="ARBA" id="ARBA00022833"/>
    </source>
</evidence>
<feature type="region of interest" description="Disordered" evidence="17">
    <location>
        <begin position="635"/>
        <end position="696"/>
    </location>
</feature>
<comment type="cofactor">
    <cofactor evidence="14">
        <name>Zn(2+)</name>
        <dbReference type="ChEBI" id="CHEBI:29105"/>
    </cofactor>
    <text evidence="14">Binds 1 zinc ion per subunit.</text>
</comment>
<dbReference type="Pfam" id="PF01434">
    <property type="entry name" value="Peptidase_M41"/>
    <property type="match status" value="1"/>
</dbReference>
<feature type="binding site" evidence="14">
    <location>
        <position position="461"/>
    </location>
    <ligand>
        <name>Zn(2+)</name>
        <dbReference type="ChEBI" id="CHEBI:29105"/>
        <note>catalytic</note>
    </ligand>
</feature>
<dbReference type="EC" id="3.4.24.-" evidence="14"/>
<dbReference type="GO" id="GO:0051301">
    <property type="term" value="P:cell division"/>
    <property type="evidence" value="ECO:0007669"/>
    <property type="project" value="UniProtKB-KW"/>
</dbReference>
<keyword evidence="19" id="KW-0131">Cell cycle</keyword>
<dbReference type="Pfam" id="PF17862">
    <property type="entry name" value="AAA_lid_3"/>
    <property type="match status" value="1"/>
</dbReference>
<dbReference type="HAMAP" id="MF_01458">
    <property type="entry name" value="FtsH"/>
    <property type="match status" value="1"/>
</dbReference>
<feature type="active site" evidence="14">
    <location>
        <position position="458"/>
    </location>
</feature>
<gene>
    <name evidence="14" type="primary">ftsH</name>
    <name evidence="19" type="ORF">CRV04_00055</name>
</gene>
<dbReference type="InterPro" id="IPR037219">
    <property type="entry name" value="Peptidase_M41-like"/>
</dbReference>
<organism evidence="19 20">
    <name type="scientific">Candidatus Marinarcus aquaticus</name>
    <dbReference type="NCBI Taxonomy" id="2044504"/>
    <lineage>
        <taxon>Bacteria</taxon>
        <taxon>Pseudomonadati</taxon>
        <taxon>Campylobacterota</taxon>
        <taxon>Epsilonproteobacteria</taxon>
        <taxon>Campylobacterales</taxon>
        <taxon>Arcobacteraceae</taxon>
        <taxon>Candidatus Marinarcus</taxon>
    </lineage>
</organism>
<dbReference type="EMBL" id="PDKN01000001">
    <property type="protein sequence ID" value="RXJ60451.1"/>
    <property type="molecule type" value="Genomic_DNA"/>
</dbReference>
<dbReference type="GO" id="GO:0004222">
    <property type="term" value="F:metalloendopeptidase activity"/>
    <property type="evidence" value="ECO:0007669"/>
    <property type="project" value="InterPro"/>
</dbReference>
<keyword evidence="6 14" id="KW-0547">Nucleotide-binding</keyword>
<dbReference type="InterPro" id="IPR050928">
    <property type="entry name" value="ATP-dep_Zn_Metalloprotease"/>
</dbReference>
<dbReference type="GO" id="GO:0004176">
    <property type="term" value="F:ATP-dependent peptidase activity"/>
    <property type="evidence" value="ECO:0007669"/>
    <property type="project" value="InterPro"/>
</dbReference>
<evidence type="ECO:0000256" key="12">
    <source>
        <dbReference type="ARBA" id="ARBA00023136"/>
    </source>
</evidence>
<evidence type="ECO:0000256" key="10">
    <source>
        <dbReference type="ARBA" id="ARBA00022989"/>
    </source>
</evidence>
<sequence>MAKKKNSSQNNNNNGNNNNFFNNNPLLVFVLFSIVTIFVFKTLFPQEQNMGASNGQIQSYGKTINKSIPYSELKKLITSGSIEYVGIGNTTIKAISKQGNNGVTAYNARRVVPDDTLIPELEKNSIAYGGVSEENFLADMLFGWILPIFIFFAIWMFLARRMQKSMGGGGGGLLGIGSSKKMINSEKPKVKFEDMAGNKEAKEEVQEVVEFLSAPERYIKLGAQIPKGVLLVGPPGTGKTLLAKAVAGEADVEFLSVSGSAFIEMFVGVGASRVRDLFEQAKKVAPAIIFIDEIDAIGKSRASGGPMGGNDEREQTLNQLLAEMDGFSTEHAPVIVLAATNRPEVLDPALLRPGRFDRQVLVDKPDYEGRIEILKVHIKGVTLAKDVDLEEVARMTAGLAGADLANIINEAALLAGRANKDEVAKEDFKEAVERQIAGLEKKSRRISPKERKIVAYHESGHALIAEITRGAKKVNKVSIVPRGLAALGYTLNTPEENKYLMQKHELIAEVDTLLGGRAAEEVFIGEISTGAGNDLERATDIIKSMASVYGMSDVAGLMVLEKRSNQFLGGQTQKDFSDEMAKNLDEHIKTVLNDRYNHVLQALKDNKDAIEQMTKELLDIEVLDGKRVQEIIRENGGEVFEEEDLHSEAVEPEEETTSDETSDSQEPTEKNSDTQESSETTPDEAPTEENPSKEDK</sequence>
<dbReference type="Pfam" id="PF00004">
    <property type="entry name" value="AAA"/>
    <property type="match status" value="1"/>
</dbReference>
<comment type="similarity">
    <text evidence="2 14">In the C-terminal section; belongs to the peptidase M41 family.</text>
</comment>
<dbReference type="PANTHER" id="PTHR43655">
    <property type="entry name" value="ATP-DEPENDENT PROTEASE"/>
    <property type="match status" value="1"/>
</dbReference>
<dbReference type="CDD" id="cd19501">
    <property type="entry name" value="RecA-like_FtsH"/>
    <property type="match status" value="1"/>
</dbReference>
<keyword evidence="8 14" id="KW-0862">Zinc</keyword>
<dbReference type="GO" id="GO:0008270">
    <property type="term" value="F:zinc ion binding"/>
    <property type="evidence" value="ECO:0007669"/>
    <property type="project" value="UniProtKB-UniRule"/>
</dbReference>
<evidence type="ECO:0000256" key="17">
    <source>
        <dbReference type="SAM" id="MobiDB-lite"/>
    </source>
</evidence>
<dbReference type="GO" id="GO:0005886">
    <property type="term" value="C:plasma membrane"/>
    <property type="evidence" value="ECO:0007669"/>
    <property type="project" value="UniProtKB-SubCell"/>
</dbReference>
<dbReference type="InterPro" id="IPR011546">
    <property type="entry name" value="Pept_M41_FtsH_extracell"/>
</dbReference>
<keyword evidence="14" id="KW-1003">Cell membrane</keyword>
<feature type="domain" description="AAA+ ATPase" evidence="18">
    <location>
        <begin position="225"/>
        <end position="366"/>
    </location>
</feature>
<dbReference type="Proteomes" id="UP000290657">
    <property type="component" value="Unassembled WGS sequence"/>
</dbReference>
<evidence type="ECO:0000256" key="13">
    <source>
        <dbReference type="ARBA" id="ARBA00061570"/>
    </source>
</evidence>
<keyword evidence="12 14" id="KW-0472">Membrane</keyword>
<dbReference type="PROSITE" id="PS00674">
    <property type="entry name" value="AAA"/>
    <property type="match status" value="1"/>
</dbReference>
<dbReference type="InterPro" id="IPR027417">
    <property type="entry name" value="P-loop_NTPase"/>
</dbReference>
<feature type="compositionally biased region" description="Acidic residues" evidence="17">
    <location>
        <begin position="639"/>
        <end position="663"/>
    </location>
</feature>
<dbReference type="GO" id="GO:0005524">
    <property type="term" value="F:ATP binding"/>
    <property type="evidence" value="ECO:0007669"/>
    <property type="project" value="UniProtKB-UniRule"/>
</dbReference>
<dbReference type="Gene3D" id="3.30.720.210">
    <property type="match status" value="1"/>
</dbReference>
<dbReference type="FunFam" id="1.10.8.60:FF:000001">
    <property type="entry name" value="ATP-dependent zinc metalloprotease FtsH"/>
    <property type="match status" value="1"/>
</dbReference>
<evidence type="ECO:0000256" key="9">
    <source>
        <dbReference type="ARBA" id="ARBA00022840"/>
    </source>
</evidence>
<dbReference type="GO" id="GO:0016887">
    <property type="term" value="F:ATP hydrolysis activity"/>
    <property type="evidence" value="ECO:0007669"/>
    <property type="project" value="UniProtKB-UniRule"/>
</dbReference>
<keyword evidence="4 14" id="KW-0812">Transmembrane</keyword>
<dbReference type="OrthoDB" id="9809379at2"/>
<keyword evidence="9 14" id="KW-0067">ATP-binding</keyword>
<evidence type="ECO:0000256" key="5">
    <source>
        <dbReference type="ARBA" id="ARBA00022723"/>
    </source>
</evidence>
<evidence type="ECO:0000256" key="4">
    <source>
        <dbReference type="ARBA" id="ARBA00022692"/>
    </source>
</evidence>
<accession>A0A4Q0XWY3</accession>
<dbReference type="Pfam" id="PF06480">
    <property type="entry name" value="FtsH_ext"/>
    <property type="match status" value="1"/>
</dbReference>
<dbReference type="InterPro" id="IPR041569">
    <property type="entry name" value="AAA_lid_3"/>
</dbReference>
<dbReference type="PANTHER" id="PTHR43655:SF2">
    <property type="entry name" value="AFG3 LIKE MATRIX AAA PEPTIDASE SUBUNIT 2, ISOFORM A"/>
    <property type="match status" value="1"/>
</dbReference>
<dbReference type="AlphaFoldDB" id="A0A4Q0XWY3"/>
<dbReference type="InterPro" id="IPR003959">
    <property type="entry name" value="ATPase_AAA_core"/>
</dbReference>
<dbReference type="InterPro" id="IPR003593">
    <property type="entry name" value="AAA+_ATPase"/>
</dbReference>
<evidence type="ECO:0000256" key="3">
    <source>
        <dbReference type="ARBA" id="ARBA00022670"/>
    </source>
</evidence>
<dbReference type="FunFam" id="3.40.50.300:FF:000001">
    <property type="entry name" value="ATP-dependent zinc metalloprotease FtsH"/>
    <property type="match status" value="1"/>
</dbReference>
<evidence type="ECO:0000259" key="18">
    <source>
        <dbReference type="SMART" id="SM00382"/>
    </source>
</evidence>
<dbReference type="SUPFAM" id="SSF52540">
    <property type="entry name" value="P-loop containing nucleoside triphosphate hydrolases"/>
    <property type="match status" value="1"/>
</dbReference>
<dbReference type="InterPro" id="IPR003960">
    <property type="entry name" value="ATPase_AAA_CS"/>
</dbReference>
<comment type="similarity">
    <text evidence="13 14">In the central section; belongs to the AAA ATPase family.</text>
</comment>
<dbReference type="GO" id="GO:0030163">
    <property type="term" value="P:protein catabolic process"/>
    <property type="evidence" value="ECO:0007669"/>
    <property type="project" value="UniProtKB-UniRule"/>
</dbReference>
<feature type="coiled-coil region" evidence="16">
    <location>
        <begin position="593"/>
        <end position="620"/>
    </location>
</feature>
<keyword evidence="11 14" id="KW-0482">Metalloprotease</keyword>
<dbReference type="InterPro" id="IPR005936">
    <property type="entry name" value="FtsH"/>
</dbReference>
<evidence type="ECO:0000313" key="19">
    <source>
        <dbReference type="EMBL" id="RXJ60451.1"/>
    </source>
</evidence>
<keyword evidence="16" id="KW-0175">Coiled coil</keyword>
<reference evidence="19 20" key="1">
    <citation type="submission" date="2017-10" db="EMBL/GenBank/DDBJ databases">
        <title>Genomics of the genus Arcobacter.</title>
        <authorList>
            <person name="Perez-Cataluna A."/>
            <person name="Figueras M.J."/>
        </authorList>
    </citation>
    <scope>NUCLEOTIDE SEQUENCE [LARGE SCALE GENOMIC DNA]</scope>
    <source>
        <strain evidence="19 20">CECT 8987</strain>
    </source>
</reference>
<evidence type="ECO:0000256" key="1">
    <source>
        <dbReference type="ARBA" id="ARBA00004370"/>
    </source>
</evidence>
<comment type="subunit">
    <text evidence="14">Homohexamer.</text>
</comment>
<feature type="binding site" evidence="14">
    <location>
        <begin position="233"/>
        <end position="240"/>
    </location>
    <ligand>
        <name>ATP</name>
        <dbReference type="ChEBI" id="CHEBI:30616"/>
    </ligand>
</feature>
<proteinExistence type="inferred from homology"/>
<comment type="function">
    <text evidence="14">Acts as a processive, ATP-dependent zinc metallopeptidase for both cytoplasmic and membrane proteins. Plays a role in the quality control of integral membrane proteins.</text>
</comment>
<evidence type="ECO:0000256" key="15">
    <source>
        <dbReference type="RuleBase" id="RU003651"/>
    </source>
</evidence>
<dbReference type="NCBIfam" id="TIGR01241">
    <property type="entry name" value="FtsH_fam"/>
    <property type="match status" value="1"/>
</dbReference>
<keyword evidence="19" id="KW-0132">Cell division</keyword>
<feature type="binding site" evidence="14">
    <location>
        <position position="457"/>
    </location>
    <ligand>
        <name>Zn(2+)</name>
        <dbReference type="ChEBI" id="CHEBI:29105"/>
        <note>catalytic</note>
    </ligand>
</feature>
<feature type="binding site" evidence="14">
    <location>
        <position position="534"/>
    </location>
    <ligand>
        <name>Zn(2+)</name>
        <dbReference type="ChEBI" id="CHEBI:29105"/>
        <note>catalytic</note>
    </ligand>
</feature>
<feature type="transmembrane region" description="Helical" evidence="14">
    <location>
        <begin position="141"/>
        <end position="158"/>
    </location>
</feature>
<comment type="subcellular location">
    <subcellularLocation>
        <location evidence="14">Cell membrane</location>
        <topology evidence="14">Multi-pass membrane protein</topology>
        <orientation evidence="14">Cytoplasmic side</orientation>
    </subcellularLocation>
    <subcellularLocation>
        <location evidence="1">Membrane</location>
    </subcellularLocation>
</comment>
<evidence type="ECO:0000313" key="20">
    <source>
        <dbReference type="Proteomes" id="UP000290657"/>
    </source>
</evidence>
<feature type="transmembrane region" description="Helical" evidence="14">
    <location>
        <begin position="21"/>
        <end position="40"/>
    </location>
</feature>
<dbReference type="InterPro" id="IPR000642">
    <property type="entry name" value="Peptidase_M41"/>
</dbReference>
<keyword evidence="10 14" id="KW-1133">Transmembrane helix</keyword>
<comment type="similarity">
    <text evidence="15">Belongs to the AAA ATPase family.</text>
</comment>
<protein>
    <recommendedName>
        <fullName evidence="14">ATP-dependent zinc metalloprotease FtsH</fullName>
        <ecNumber evidence="14">3.4.24.-</ecNumber>
    </recommendedName>
</protein>
<dbReference type="GO" id="GO:0006508">
    <property type="term" value="P:proteolysis"/>
    <property type="evidence" value="ECO:0007669"/>
    <property type="project" value="UniProtKB-KW"/>
</dbReference>